<accession>A0A8S5NA34</accession>
<evidence type="ECO:0000313" key="2">
    <source>
        <dbReference type="EMBL" id="DAD91255.1"/>
    </source>
</evidence>
<organism evidence="2">
    <name type="scientific">Phage sp. ctXnn1</name>
    <dbReference type="NCBI Taxonomy" id="2826749"/>
    <lineage>
        <taxon>Viruses</taxon>
    </lineage>
</organism>
<dbReference type="InterPro" id="IPR056111">
    <property type="entry name" value="DUF7694"/>
</dbReference>
<dbReference type="EMBL" id="BK015108">
    <property type="protein sequence ID" value="DAD91255.1"/>
    <property type="molecule type" value="Genomic_DNA"/>
</dbReference>
<sequence length="170" mass="19717">MRDLNEILSNKYIWGHEIMFPLHIAWVKLPDCGTCSVIWGENEDGYEHVSISPKKQFRTPTWNDMCILKDIFFDEEEEAYQIHPKKSQYVNVAENCLHLWKPIGQELGDLIAINGEMKAILTKLASVERDNEELREKLRQIDGPVQESNIRKITLMDGRTVNACEVDPFV</sequence>
<reference evidence="2" key="1">
    <citation type="journal article" date="2021" name="Proc. Natl. Acad. Sci. U.S.A.">
        <title>A Catalog of Tens of Thousands of Viruses from Human Metagenomes Reveals Hidden Associations with Chronic Diseases.</title>
        <authorList>
            <person name="Tisza M.J."/>
            <person name="Buck C.B."/>
        </authorList>
    </citation>
    <scope>NUCLEOTIDE SEQUENCE</scope>
    <source>
        <strain evidence="2">CtXnn1</strain>
    </source>
</reference>
<proteinExistence type="predicted"/>
<feature type="domain" description="DUF7694" evidence="1">
    <location>
        <begin position="41"/>
        <end position="102"/>
    </location>
</feature>
<protein>
    <recommendedName>
        <fullName evidence="1">DUF7694 domain-containing protein</fullName>
    </recommendedName>
</protein>
<evidence type="ECO:0000259" key="1">
    <source>
        <dbReference type="Pfam" id="PF24746"/>
    </source>
</evidence>
<name>A0A8S5NA34_9VIRU</name>
<dbReference type="Pfam" id="PF24746">
    <property type="entry name" value="DUF7694"/>
    <property type="match status" value="1"/>
</dbReference>